<sequence>MRVFSFLNGIFDGVQPAGLAVVALLCLAAEFFLAYKLGKASVFVAAAVTTDGLCFLPALVSPGFSEWDTVIFGVLLATVSAFWCFVLLLILSVRERKRIRREKRAAENRRSVFTLPDRENTFVRDRLNTALRPEPPEEKAGEYDLEDGKLRLDHVRKMLARLKAEELTPGDRLEAEGISRTITLYASKDLLTAKEVHELNDCLAAVLKMTAKYAL</sequence>
<name>A0A9D1MDX5_9FIRM</name>
<keyword evidence="1" id="KW-0812">Transmembrane</keyword>
<accession>A0A9D1MDX5</accession>
<keyword evidence="1" id="KW-1133">Transmembrane helix</keyword>
<feature type="transmembrane region" description="Helical" evidence="1">
    <location>
        <begin position="42"/>
        <end position="64"/>
    </location>
</feature>
<evidence type="ECO:0000256" key="1">
    <source>
        <dbReference type="SAM" id="Phobius"/>
    </source>
</evidence>
<reference evidence="2" key="1">
    <citation type="submission" date="2020-10" db="EMBL/GenBank/DDBJ databases">
        <authorList>
            <person name="Gilroy R."/>
        </authorList>
    </citation>
    <scope>NUCLEOTIDE SEQUENCE</scope>
    <source>
        <strain evidence="2">11687</strain>
    </source>
</reference>
<feature type="transmembrane region" description="Helical" evidence="1">
    <location>
        <begin position="16"/>
        <end position="35"/>
    </location>
</feature>
<evidence type="ECO:0000313" key="2">
    <source>
        <dbReference type="EMBL" id="HIU58708.1"/>
    </source>
</evidence>
<dbReference type="Proteomes" id="UP000824081">
    <property type="component" value="Unassembled WGS sequence"/>
</dbReference>
<comment type="caution">
    <text evidence="2">The sequence shown here is derived from an EMBL/GenBank/DDBJ whole genome shotgun (WGS) entry which is preliminary data.</text>
</comment>
<evidence type="ECO:0000313" key="3">
    <source>
        <dbReference type="Proteomes" id="UP000824081"/>
    </source>
</evidence>
<keyword evidence="1" id="KW-0472">Membrane</keyword>
<organism evidence="2 3">
    <name type="scientific">Candidatus Scatosoma pullistercoris</name>
    <dbReference type="NCBI Taxonomy" id="2840934"/>
    <lineage>
        <taxon>Bacteria</taxon>
        <taxon>Bacillati</taxon>
        <taxon>Bacillota</taxon>
        <taxon>Clostridia</taxon>
        <taxon>Candidatus Scatosoma</taxon>
    </lineage>
</organism>
<gene>
    <name evidence="2" type="ORF">IAC57_01270</name>
</gene>
<protein>
    <submittedName>
        <fullName evidence="2">Uncharacterized protein</fullName>
    </submittedName>
</protein>
<reference evidence="2" key="2">
    <citation type="journal article" date="2021" name="PeerJ">
        <title>Extensive microbial diversity within the chicken gut microbiome revealed by metagenomics and culture.</title>
        <authorList>
            <person name="Gilroy R."/>
            <person name="Ravi A."/>
            <person name="Getino M."/>
            <person name="Pursley I."/>
            <person name="Horton D.L."/>
            <person name="Alikhan N.F."/>
            <person name="Baker D."/>
            <person name="Gharbi K."/>
            <person name="Hall N."/>
            <person name="Watson M."/>
            <person name="Adriaenssens E.M."/>
            <person name="Foster-Nyarko E."/>
            <person name="Jarju S."/>
            <person name="Secka A."/>
            <person name="Antonio M."/>
            <person name="Oren A."/>
            <person name="Chaudhuri R.R."/>
            <person name="La Ragione R."/>
            <person name="Hildebrand F."/>
            <person name="Pallen M.J."/>
        </authorList>
    </citation>
    <scope>NUCLEOTIDE SEQUENCE</scope>
    <source>
        <strain evidence="2">11687</strain>
    </source>
</reference>
<feature type="transmembrane region" description="Helical" evidence="1">
    <location>
        <begin position="70"/>
        <end position="93"/>
    </location>
</feature>
<dbReference type="EMBL" id="DVMZ01000034">
    <property type="protein sequence ID" value="HIU58708.1"/>
    <property type="molecule type" value="Genomic_DNA"/>
</dbReference>
<dbReference type="AlphaFoldDB" id="A0A9D1MDX5"/>
<proteinExistence type="predicted"/>